<comment type="catalytic activity">
    <reaction evidence="2">
        <text>5-deoxy-alpha-D-ribose 1-phosphate = 5-deoxy-D-ribulose 1-phosphate</text>
        <dbReference type="Rhea" id="RHEA:61296"/>
        <dbReference type="ChEBI" id="CHEBI:58749"/>
        <dbReference type="ChEBI" id="CHEBI:144504"/>
    </reaction>
    <physiologicalReaction direction="left-to-right" evidence="2">
        <dbReference type="Rhea" id="RHEA:61297"/>
    </physiologicalReaction>
</comment>
<comment type="catalytic activity">
    <reaction evidence="3">
        <text>5-(methylsulfanyl)-alpha-D-ribose 1-phosphate = 5-(methylsulfanyl)-D-ribulose 1-phosphate</text>
        <dbReference type="Rhea" id="RHEA:19989"/>
        <dbReference type="ChEBI" id="CHEBI:58533"/>
        <dbReference type="ChEBI" id="CHEBI:58548"/>
        <dbReference type="EC" id="5.3.1.23"/>
    </reaction>
    <physiologicalReaction direction="left-to-right" evidence="3">
        <dbReference type="Rhea" id="RHEA:19990"/>
    </physiologicalReaction>
</comment>
<keyword evidence="5" id="KW-0028">Amino-acid biosynthesis</keyword>
<dbReference type="EMBL" id="FRAQ01000006">
    <property type="protein sequence ID" value="SHK88927.1"/>
    <property type="molecule type" value="Genomic_DNA"/>
</dbReference>
<dbReference type="STRING" id="564117.SAMN05216369_3495"/>
<feature type="active site" description="Proton donor" evidence="5">
    <location>
        <position position="257"/>
    </location>
</feature>
<evidence type="ECO:0000313" key="6">
    <source>
        <dbReference type="EMBL" id="SHK88927.1"/>
    </source>
</evidence>
<dbReference type="NCBIfam" id="TIGR00512">
    <property type="entry name" value="salvage_mtnA"/>
    <property type="match status" value="1"/>
</dbReference>
<keyword evidence="1 5" id="KW-0413">Isomerase</keyword>
<keyword evidence="5" id="KW-0486">Methionine biosynthesis</keyword>
<dbReference type="FunFam" id="1.20.120.420:FF:000003">
    <property type="entry name" value="Methylthioribose-1-phosphate isomerase"/>
    <property type="match status" value="1"/>
</dbReference>
<dbReference type="Pfam" id="PF01008">
    <property type="entry name" value="IF-2B"/>
    <property type="match status" value="1"/>
</dbReference>
<dbReference type="OrthoDB" id="9803436at2"/>
<gene>
    <name evidence="5" type="primary">mtnA</name>
    <name evidence="6" type="ORF">SAMN05216369_3495</name>
</gene>
<dbReference type="AlphaFoldDB" id="A0A1M6W5B3"/>
<evidence type="ECO:0000256" key="5">
    <source>
        <dbReference type="HAMAP-Rule" id="MF_01678"/>
    </source>
</evidence>
<proteinExistence type="inferred from homology"/>
<name>A0A1M6W5B3_9GAMM</name>
<accession>A0A1M6W5B3</accession>
<dbReference type="RefSeq" id="WP_072799821.1">
    <property type="nucleotide sequence ID" value="NZ_FRAQ01000006.1"/>
</dbReference>
<dbReference type="InterPro" id="IPR042529">
    <property type="entry name" value="IF_2B-like_C"/>
</dbReference>
<dbReference type="UniPathway" id="UPA00904">
    <property type="reaction ID" value="UER00874"/>
</dbReference>
<sequence>MNYSKGSPSLSASSPGATGTVALRWHGSSLELLDQRLLPAQEHWVTLEGASGVAQCIQDMVVRGAPAIGISAAYGVALAARHAGGGDWKAEIEQAIRELAASRPTAVNLFWALQRIERVFHACDSLSEAQKRLADEAVAIHQEDLAGNLAMADHALEAMGFSVGTGKPMSVSVLTHCNTGALATGGYGTALGVIRRLHEKKLLKQVYADETRPWLQGSRLTAWELMREGIPVTLNADGAAAAILAAGEVQWIIVGADRITANGDVANKIGTYSLAVLARYHKVGFMVVAPSSTVDMSLASGEDIPIEERDGVEVREIRGIPLAPEGVPVFNPVFDVTPANLIDLIVTEKGVVRNPNITGMHGLFG</sequence>
<dbReference type="GO" id="GO:0019509">
    <property type="term" value="P:L-methionine salvage from methylthioadenosine"/>
    <property type="evidence" value="ECO:0007669"/>
    <property type="project" value="UniProtKB-UniRule"/>
</dbReference>
<feature type="site" description="Transition state stabilizer" evidence="5">
    <location>
        <position position="177"/>
    </location>
</feature>
<dbReference type="Proteomes" id="UP000184497">
    <property type="component" value="Unassembled WGS sequence"/>
</dbReference>
<keyword evidence="7" id="KW-1185">Reference proteome</keyword>
<feature type="binding site" evidence="5">
    <location>
        <position position="216"/>
    </location>
    <ligand>
        <name>substrate</name>
    </ligand>
</feature>
<dbReference type="InterPro" id="IPR005251">
    <property type="entry name" value="IF-M1Pi"/>
</dbReference>
<dbReference type="SUPFAM" id="SSF100950">
    <property type="entry name" value="NagB/RpiA/CoA transferase-like"/>
    <property type="match status" value="1"/>
</dbReference>
<dbReference type="FunFam" id="3.40.50.10470:FF:000006">
    <property type="entry name" value="Methylthioribose-1-phosphate isomerase"/>
    <property type="match status" value="1"/>
</dbReference>
<feature type="binding site" evidence="5">
    <location>
        <position position="103"/>
    </location>
    <ligand>
        <name>substrate</name>
    </ligand>
</feature>
<dbReference type="InterPro" id="IPR027363">
    <property type="entry name" value="M1Pi_N"/>
</dbReference>
<comment type="function">
    <text evidence="4">Catalyzes the interconversion of methylthioribose-1-phosphate (MTR-1-P) into methylthioribulose-1-phosphate (MTRu-1-P). Also catalyzes the interconversion of 5-deoxyribose 1-phosphate and 5-deoxyribulose 1-phosphate. Part of a bifunctional DHAP-shunt salvage pathway for SAM by-products.</text>
</comment>
<evidence type="ECO:0000256" key="3">
    <source>
        <dbReference type="ARBA" id="ARBA00051169"/>
    </source>
</evidence>
<comment type="similarity">
    <text evidence="5">Belongs to the EIF-2B alpha/beta/delta subunits family. MtnA subfamily.</text>
</comment>
<evidence type="ECO:0000256" key="2">
    <source>
        <dbReference type="ARBA" id="ARBA00050906"/>
    </source>
</evidence>
<dbReference type="InterPro" id="IPR000649">
    <property type="entry name" value="IF-2B-related"/>
</dbReference>
<feature type="binding site" evidence="5">
    <location>
        <begin position="63"/>
        <end position="65"/>
    </location>
    <ligand>
        <name>substrate</name>
    </ligand>
</feature>
<comment type="pathway">
    <text evidence="5">Amino-acid biosynthesis; L-methionine biosynthesis via salvage pathway; L-methionine from S-methyl-5-thio-alpha-D-ribose 1-phosphate: step 1/6.</text>
</comment>
<evidence type="ECO:0000313" key="7">
    <source>
        <dbReference type="Proteomes" id="UP000184497"/>
    </source>
</evidence>
<dbReference type="InterPro" id="IPR011559">
    <property type="entry name" value="Initiation_fac_2B_a/b/d"/>
</dbReference>
<dbReference type="PANTHER" id="PTHR43475">
    <property type="entry name" value="METHYLTHIORIBOSE-1-PHOSPHATE ISOMERASE"/>
    <property type="match status" value="1"/>
</dbReference>
<evidence type="ECO:0000256" key="4">
    <source>
        <dbReference type="ARBA" id="ARBA00058145"/>
    </source>
</evidence>
<reference evidence="7" key="1">
    <citation type="submission" date="2016-11" db="EMBL/GenBank/DDBJ databases">
        <authorList>
            <person name="Varghese N."/>
            <person name="Submissions S."/>
        </authorList>
    </citation>
    <scope>NUCLEOTIDE SEQUENCE [LARGE SCALE GENOMIC DNA]</scope>
    <source>
        <strain evidence="7">CGMCC 1.10835</strain>
    </source>
</reference>
<dbReference type="NCBIfam" id="NF004326">
    <property type="entry name" value="PRK05720.1"/>
    <property type="match status" value="1"/>
</dbReference>
<dbReference type="InterPro" id="IPR037171">
    <property type="entry name" value="NagB/RpiA_transferase-like"/>
</dbReference>
<dbReference type="GO" id="GO:0046523">
    <property type="term" value="F:S-methyl-5-thioribose-1-phosphate isomerase activity"/>
    <property type="evidence" value="ECO:0007669"/>
    <property type="project" value="UniProtKB-UniRule"/>
</dbReference>
<dbReference type="NCBIfam" id="TIGR00524">
    <property type="entry name" value="eIF-2B_rel"/>
    <property type="match status" value="1"/>
</dbReference>
<feature type="binding site" evidence="5">
    <location>
        <begin position="267"/>
        <end position="268"/>
    </location>
    <ligand>
        <name>substrate</name>
    </ligand>
</feature>
<evidence type="ECO:0000256" key="1">
    <source>
        <dbReference type="ARBA" id="ARBA00023235"/>
    </source>
</evidence>
<organism evidence="6 7">
    <name type="scientific">Marinobacter antarcticus</name>
    <dbReference type="NCBI Taxonomy" id="564117"/>
    <lineage>
        <taxon>Bacteria</taxon>
        <taxon>Pseudomonadati</taxon>
        <taxon>Pseudomonadota</taxon>
        <taxon>Gammaproteobacteria</taxon>
        <taxon>Pseudomonadales</taxon>
        <taxon>Marinobacteraceae</taxon>
        <taxon>Marinobacter</taxon>
    </lineage>
</organism>
<dbReference type="Gene3D" id="3.40.50.10470">
    <property type="entry name" value="Translation initiation factor eif-2b, domain 2"/>
    <property type="match status" value="1"/>
</dbReference>
<dbReference type="PANTHER" id="PTHR43475:SF1">
    <property type="entry name" value="METHYLTHIORIBOSE-1-PHOSPHATE ISOMERASE"/>
    <property type="match status" value="1"/>
</dbReference>
<dbReference type="HAMAP" id="MF_01678">
    <property type="entry name" value="Salvage_MtnA"/>
    <property type="match status" value="1"/>
</dbReference>
<protein>
    <recommendedName>
        <fullName evidence="5">Methylthioribose-1-phosphate isomerase</fullName>
        <shortName evidence="5">M1Pi</shortName>
        <shortName evidence="5">MTR-1-P isomerase</shortName>
        <ecNumber evidence="5">5.3.1.23</ecNumber>
    </recommendedName>
    <alternativeName>
        <fullName evidence="5">S-methyl-5-thioribose-1-phosphate isomerase</fullName>
    </alternativeName>
</protein>
<dbReference type="Gene3D" id="1.20.120.420">
    <property type="entry name" value="translation initiation factor eif-2b, domain 1"/>
    <property type="match status" value="1"/>
</dbReference>
<dbReference type="EC" id="5.3.1.23" evidence="5"/>